<dbReference type="Gene3D" id="3.40.50.300">
    <property type="entry name" value="P-loop containing nucleotide triphosphate hydrolases"/>
    <property type="match status" value="2"/>
</dbReference>
<dbReference type="InterPro" id="IPR003439">
    <property type="entry name" value="ABC_transporter-like_ATP-bd"/>
</dbReference>
<keyword evidence="2" id="KW-0547">Nucleotide-binding</keyword>
<dbReference type="InterPro" id="IPR003593">
    <property type="entry name" value="AAA+_ATPase"/>
</dbReference>
<dbReference type="FunCoup" id="A0A1E7FZ50">
    <property type="interactions" value="343"/>
</dbReference>
<dbReference type="CDD" id="cd03221">
    <property type="entry name" value="ABCF_EF-3"/>
    <property type="match status" value="2"/>
</dbReference>
<gene>
    <name evidence="5" type="ORF">FRACYDRAFT_205630</name>
</gene>
<keyword evidence="1" id="KW-0677">Repeat</keyword>
<dbReference type="FunFam" id="3.40.50.300:FF:000011">
    <property type="entry name" value="Putative ABC transporter ATP-binding component"/>
    <property type="match status" value="1"/>
</dbReference>
<dbReference type="Proteomes" id="UP000095751">
    <property type="component" value="Unassembled WGS sequence"/>
</dbReference>
<dbReference type="GO" id="GO:0016887">
    <property type="term" value="F:ATP hydrolysis activity"/>
    <property type="evidence" value="ECO:0007669"/>
    <property type="project" value="InterPro"/>
</dbReference>
<dbReference type="AlphaFoldDB" id="A0A1E7FZ50"/>
<protein>
    <submittedName>
        <fullName evidence="5">ABC_tran-domain-containing protein</fullName>
    </submittedName>
</protein>
<evidence type="ECO:0000313" key="5">
    <source>
        <dbReference type="EMBL" id="OEU23415.1"/>
    </source>
</evidence>
<keyword evidence="6" id="KW-1185">Reference proteome</keyword>
<dbReference type="OrthoDB" id="2110130at2759"/>
<dbReference type="PROSITE" id="PS50893">
    <property type="entry name" value="ABC_TRANSPORTER_2"/>
    <property type="match status" value="2"/>
</dbReference>
<dbReference type="SUPFAM" id="SSF52540">
    <property type="entry name" value="P-loop containing nucleoside triphosphate hydrolases"/>
    <property type="match status" value="2"/>
</dbReference>
<sequence length="572" mass="65049">MDVNLQNISVNLDNGTCLMEKGDLKFTYQRRYAVVGENGVGKTTLLNNIANWEELEGFPKHLRVLHVKQELNTENEETTVINAVLDADIERTQLIQREKQLTLKLEQNDNGEKEFTKDMKELKDVYDRLQLLGADTAQQRASAILTGLQFTDDMQNASIKSLSGGWRMRVALGAALLIEPDILMLDEPTNHLDLEAVVWLEAYLQQYPHTIILVSHDRGFLNEVCTDTIEFKDKKLTYYKGNYDTFVKLKTEQTKNAIREYDAYKSKRDHMMEFITKFRSNAKRATMVQSRVKTVEKMDVDAPIKVEKEKFWRFTIPSSEPLGRPIIAINDVTFDYSYHVKDENGIDTTIKKPSAEYLLQKVNFGVDNSSKIALLGANGQGKTTLLNLIMGHIRPIGGSVTVNSGLRIGHFTQHHSERFDLNLSAIENMLNLFNDKTQDDQIIRSFLGKFQIQGVDALKPMRLLSGGQKSRVSFAVLAYQKPHLLIIDEGSNHLSMDAVDALIQAIQQFKGGLLVVSHDQYFVNKLCNELWVIEDGKATRFDGTFDEYKSQSAKRTKKRVEDSVKKLGNMNN</sequence>
<name>A0A1E7FZ50_9STRA</name>
<accession>A0A1E7FZ50</accession>
<feature type="domain" description="ABC transporter" evidence="4">
    <location>
        <begin position="3"/>
        <end position="258"/>
    </location>
</feature>
<dbReference type="PROSITE" id="PS00211">
    <property type="entry name" value="ABC_TRANSPORTER_1"/>
    <property type="match status" value="2"/>
</dbReference>
<dbReference type="InterPro" id="IPR032781">
    <property type="entry name" value="ABC_tran_Xtn"/>
</dbReference>
<evidence type="ECO:0000256" key="2">
    <source>
        <dbReference type="ARBA" id="ARBA00022741"/>
    </source>
</evidence>
<dbReference type="InterPro" id="IPR017871">
    <property type="entry name" value="ABC_transporter-like_CS"/>
</dbReference>
<dbReference type="InterPro" id="IPR050611">
    <property type="entry name" value="ABCF"/>
</dbReference>
<reference evidence="5 6" key="1">
    <citation type="submission" date="2016-09" db="EMBL/GenBank/DDBJ databases">
        <title>Extensive genetic diversity and differential bi-allelic expression allows diatom success in the polar Southern Ocean.</title>
        <authorList>
            <consortium name="DOE Joint Genome Institute"/>
            <person name="Mock T."/>
            <person name="Otillar R.P."/>
            <person name="Strauss J."/>
            <person name="Dupont C."/>
            <person name="Frickenhaus S."/>
            <person name="Maumus F."/>
            <person name="Mcmullan M."/>
            <person name="Sanges R."/>
            <person name="Schmutz J."/>
            <person name="Toseland A."/>
            <person name="Valas R."/>
            <person name="Veluchamy A."/>
            <person name="Ward B.J."/>
            <person name="Allen A."/>
            <person name="Barry K."/>
            <person name="Falciatore A."/>
            <person name="Ferrante M."/>
            <person name="Fortunato A.E."/>
            <person name="Gloeckner G."/>
            <person name="Gruber A."/>
            <person name="Hipkin R."/>
            <person name="Janech M."/>
            <person name="Kroth P."/>
            <person name="Leese F."/>
            <person name="Lindquist E."/>
            <person name="Lyon B.R."/>
            <person name="Martin J."/>
            <person name="Mayer C."/>
            <person name="Parker M."/>
            <person name="Quesneville H."/>
            <person name="Raymond J."/>
            <person name="Uhlig C."/>
            <person name="Valentin K.U."/>
            <person name="Worden A.Z."/>
            <person name="Armbrust E.V."/>
            <person name="Bowler C."/>
            <person name="Green B."/>
            <person name="Moulton V."/>
            <person name="Van Oosterhout C."/>
            <person name="Grigoriev I."/>
        </authorList>
    </citation>
    <scope>NUCLEOTIDE SEQUENCE [LARGE SCALE GENOMIC DNA]</scope>
    <source>
        <strain evidence="5 6">CCMP1102</strain>
    </source>
</reference>
<dbReference type="EMBL" id="KV784353">
    <property type="protein sequence ID" value="OEU23415.1"/>
    <property type="molecule type" value="Genomic_DNA"/>
</dbReference>
<dbReference type="GO" id="GO:0005524">
    <property type="term" value="F:ATP binding"/>
    <property type="evidence" value="ECO:0007669"/>
    <property type="project" value="UniProtKB-KW"/>
</dbReference>
<dbReference type="InParanoid" id="A0A1E7FZ50"/>
<dbReference type="Pfam" id="PF00005">
    <property type="entry name" value="ABC_tran"/>
    <property type="match status" value="2"/>
</dbReference>
<dbReference type="FunFam" id="3.40.50.300:FF:001197">
    <property type="entry name" value="Putative ATP-binding cassette family ATPase"/>
    <property type="match status" value="1"/>
</dbReference>
<evidence type="ECO:0000256" key="3">
    <source>
        <dbReference type="ARBA" id="ARBA00022840"/>
    </source>
</evidence>
<dbReference type="PANTHER" id="PTHR19211">
    <property type="entry name" value="ATP-BINDING TRANSPORT PROTEIN-RELATED"/>
    <property type="match status" value="1"/>
</dbReference>
<evidence type="ECO:0000256" key="1">
    <source>
        <dbReference type="ARBA" id="ARBA00022737"/>
    </source>
</evidence>
<dbReference type="Pfam" id="PF12848">
    <property type="entry name" value="ABC_tran_Xtn"/>
    <property type="match status" value="1"/>
</dbReference>
<dbReference type="InterPro" id="IPR027417">
    <property type="entry name" value="P-loop_NTPase"/>
</dbReference>
<evidence type="ECO:0000259" key="4">
    <source>
        <dbReference type="PROSITE" id="PS50893"/>
    </source>
</evidence>
<evidence type="ECO:0000313" key="6">
    <source>
        <dbReference type="Proteomes" id="UP000095751"/>
    </source>
</evidence>
<keyword evidence="3" id="KW-0067">ATP-binding</keyword>
<dbReference type="SMART" id="SM00382">
    <property type="entry name" value="AAA"/>
    <property type="match status" value="2"/>
</dbReference>
<feature type="domain" description="ABC transporter" evidence="4">
    <location>
        <begin position="340"/>
        <end position="560"/>
    </location>
</feature>
<dbReference type="KEGG" id="fcy:FRACYDRAFT_205630"/>
<dbReference type="PANTHER" id="PTHR19211:SF134">
    <property type="entry name" value="ABC TRANSPORTER DOMAIN-CONTAINING PROTEIN"/>
    <property type="match status" value="1"/>
</dbReference>
<organism evidence="5 6">
    <name type="scientific">Fragilariopsis cylindrus CCMP1102</name>
    <dbReference type="NCBI Taxonomy" id="635003"/>
    <lineage>
        <taxon>Eukaryota</taxon>
        <taxon>Sar</taxon>
        <taxon>Stramenopiles</taxon>
        <taxon>Ochrophyta</taxon>
        <taxon>Bacillariophyta</taxon>
        <taxon>Bacillariophyceae</taxon>
        <taxon>Bacillariophycidae</taxon>
        <taxon>Bacillariales</taxon>
        <taxon>Bacillariaceae</taxon>
        <taxon>Fragilariopsis</taxon>
    </lineage>
</organism>
<proteinExistence type="predicted"/>